<dbReference type="SUPFAM" id="SSF51604">
    <property type="entry name" value="Enolase C-terminal domain-like"/>
    <property type="match status" value="1"/>
</dbReference>
<dbReference type="SFLD" id="SFLDG00179">
    <property type="entry name" value="mandelate_racemase"/>
    <property type="match status" value="1"/>
</dbReference>
<dbReference type="SMART" id="SM00922">
    <property type="entry name" value="MR_MLE"/>
    <property type="match status" value="1"/>
</dbReference>
<dbReference type="InterPro" id="IPR013342">
    <property type="entry name" value="Mandelate_racemase_C"/>
</dbReference>
<dbReference type="Proteomes" id="UP000515511">
    <property type="component" value="Chromosome"/>
</dbReference>
<dbReference type="RefSeq" id="WP_185275218.1">
    <property type="nucleotide sequence ID" value="NZ_CP043641.1"/>
</dbReference>
<dbReference type="InterPro" id="IPR018110">
    <property type="entry name" value="Mandel_Rmase/mucon_lact_enz_CS"/>
</dbReference>
<dbReference type="PANTHER" id="PTHR13794:SF58">
    <property type="entry name" value="MITOCHONDRIAL ENOLASE SUPERFAMILY MEMBER 1"/>
    <property type="match status" value="1"/>
</dbReference>
<dbReference type="GO" id="GO:0016052">
    <property type="term" value="P:carbohydrate catabolic process"/>
    <property type="evidence" value="ECO:0007669"/>
    <property type="project" value="TreeGrafter"/>
</dbReference>
<name>A0A7G6YB89_9MICO</name>
<keyword evidence="3" id="KW-0460">Magnesium</keyword>
<dbReference type="GO" id="GO:0000287">
    <property type="term" value="F:magnesium ion binding"/>
    <property type="evidence" value="ECO:0007669"/>
    <property type="project" value="TreeGrafter"/>
</dbReference>
<evidence type="ECO:0000256" key="2">
    <source>
        <dbReference type="ARBA" id="ARBA00022723"/>
    </source>
</evidence>
<evidence type="ECO:0000256" key="3">
    <source>
        <dbReference type="ARBA" id="ARBA00022842"/>
    </source>
</evidence>
<dbReference type="PANTHER" id="PTHR13794">
    <property type="entry name" value="ENOLASE SUPERFAMILY, MANDELATE RACEMASE"/>
    <property type="match status" value="1"/>
</dbReference>
<dbReference type="InterPro" id="IPR029017">
    <property type="entry name" value="Enolase-like_N"/>
</dbReference>
<dbReference type="InterPro" id="IPR036849">
    <property type="entry name" value="Enolase-like_C_sf"/>
</dbReference>
<dbReference type="PROSITE" id="PS00908">
    <property type="entry name" value="MR_MLE_1"/>
    <property type="match status" value="1"/>
</dbReference>
<sequence length="360" mass="38086">MTGQLDGILPVIDEVETRVLRIPTDAPEADGTATWDTTTLIVVLLRAGGVTGLGYTYSSAAAATVVDDELAPVLRGRSLTDLGAIVADLEHALRNAGRPGIGACALSAVDVALWDARARALGMPLADLLGRVRGSAPAYGSGGFTTYDDDRLRDQLAGWARDGCRWVKLKIGESWGTRVDRDLYRVDVARRAIGPGVGLFVDANGAYGVGQALRVERAMRAFDVTWFEEPVSSDYPDQLAAVRAGAAADIAAGEYVYRPADAAGLLGSVDCLQLDVTRCGGYSGWLQLSGLAAAHGVPVSAHCAPQLAAHAGCATRNFRHLEYFHDHARLEPMVFSGTLPLVDGTLTPDRRPGHGLALRE</sequence>
<dbReference type="InterPro" id="IPR013341">
    <property type="entry name" value="Mandelate_racemase_N_dom"/>
</dbReference>
<dbReference type="KEGG" id="lse:F1C12_11875"/>
<dbReference type="Gene3D" id="3.30.390.10">
    <property type="entry name" value="Enolase-like, N-terminal domain"/>
    <property type="match status" value="1"/>
</dbReference>
<accession>A0A7G6YB89</accession>
<protein>
    <submittedName>
        <fullName evidence="5">Mandelate racemase</fullName>
    </submittedName>
</protein>
<gene>
    <name evidence="5" type="ORF">F1C12_11875</name>
</gene>
<evidence type="ECO:0000313" key="6">
    <source>
        <dbReference type="Proteomes" id="UP000515511"/>
    </source>
</evidence>
<feature type="domain" description="Mandelate racemase/muconate lactonizing enzyme C-terminal" evidence="4">
    <location>
        <begin position="149"/>
        <end position="249"/>
    </location>
</feature>
<dbReference type="InterPro" id="IPR046945">
    <property type="entry name" value="RHMD-like"/>
</dbReference>
<dbReference type="Pfam" id="PF13378">
    <property type="entry name" value="MR_MLE_C"/>
    <property type="match status" value="1"/>
</dbReference>
<evidence type="ECO:0000259" key="4">
    <source>
        <dbReference type="SMART" id="SM00922"/>
    </source>
</evidence>
<dbReference type="EMBL" id="CP043641">
    <property type="protein sequence ID" value="QNE35754.1"/>
    <property type="molecule type" value="Genomic_DNA"/>
</dbReference>
<evidence type="ECO:0000256" key="1">
    <source>
        <dbReference type="ARBA" id="ARBA00001946"/>
    </source>
</evidence>
<dbReference type="Pfam" id="PF02746">
    <property type="entry name" value="MR_MLE_N"/>
    <property type="match status" value="1"/>
</dbReference>
<proteinExistence type="predicted"/>
<dbReference type="AlphaFoldDB" id="A0A7G6YB89"/>
<keyword evidence="2" id="KW-0479">Metal-binding</keyword>
<dbReference type="SUPFAM" id="SSF54826">
    <property type="entry name" value="Enolase N-terminal domain-like"/>
    <property type="match status" value="1"/>
</dbReference>
<dbReference type="InterPro" id="IPR029065">
    <property type="entry name" value="Enolase_C-like"/>
</dbReference>
<organism evidence="5 6">
    <name type="scientific">Leifsonia shinshuensis</name>
    <dbReference type="NCBI Taxonomy" id="150026"/>
    <lineage>
        <taxon>Bacteria</taxon>
        <taxon>Bacillati</taxon>
        <taxon>Actinomycetota</taxon>
        <taxon>Actinomycetes</taxon>
        <taxon>Micrococcales</taxon>
        <taxon>Microbacteriaceae</taxon>
        <taxon>Leifsonia</taxon>
    </lineage>
</organism>
<dbReference type="Gene3D" id="3.20.20.120">
    <property type="entry name" value="Enolase-like C-terminal domain"/>
    <property type="match status" value="1"/>
</dbReference>
<comment type="cofactor">
    <cofactor evidence="1">
        <name>Mg(2+)</name>
        <dbReference type="ChEBI" id="CHEBI:18420"/>
    </cofactor>
</comment>
<dbReference type="GO" id="GO:0009063">
    <property type="term" value="P:amino acid catabolic process"/>
    <property type="evidence" value="ECO:0007669"/>
    <property type="project" value="InterPro"/>
</dbReference>
<evidence type="ECO:0000313" key="5">
    <source>
        <dbReference type="EMBL" id="QNE35754.1"/>
    </source>
</evidence>
<dbReference type="SFLD" id="SFLDS00001">
    <property type="entry name" value="Enolase"/>
    <property type="match status" value="1"/>
</dbReference>
<reference evidence="6" key="1">
    <citation type="submission" date="2019-09" db="EMBL/GenBank/DDBJ databases">
        <title>Antimicrobial potential of Antarctic Bacteria.</title>
        <authorList>
            <person name="Benaud N."/>
            <person name="Edwards R.J."/>
            <person name="Ferrari B.C."/>
        </authorList>
    </citation>
    <scope>NUCLEOTIDE SEQUENCE [LARGE SCALE GENOMIC DNA]</scope>
    <source>
        <strain evidence="6">INR9</strain>
    </source>
</reference>
<dbReference type="GO" id="GO:0016836">
    <property type="term" value="F:hydro-lyase activity"/>
    <property type="evidence" value="ECO:0007669"/>
    <property type="project" value="TreeGrafter"/>
</dbReference>